<evidence type="ECO:0000256" key="5">
    <source>
        <dbReference type="ARBA" id="ARBA00022917"/>
    </source>
</evidence>
<dbReference type="AlphaFoldDB" id="A0A821VDN2"/>
<evidence type="ECO:0008006" key="9">
    <source>
        <dbReference type="Google" id="ProtNLM"/>
    </source>
</evidence>
<keyword evidence="5 6" id="KW-0648">Protein biosynthesis</keyword>
<gene>
    <name evidence="7" type="ORF">PMACD_LOCUS11580</name>
</gene>
<dbReference type="InterPro" id="IPR023398">
    <property type="entry name" value="TIF_eIF4e-like"/>
</dbReference>
<dbReference type="PANTHER" id="PTHR11960">
    <property type="entry name" value="EUKARYOTIC TRANSLATION INITIATION FACTOR 4E RELATED"/>
    <property type="match status" value="1"/>
</dbReference>
<dbReference type="GO" id="GO:0006417">
    <property type="term" value="P:regulation of translation"/>
    <property type="evidence" value="ECO:0007669"/>
    <property type="project" value="UniProtKB-KW"/>
</dbReference>
<dbReference type="Gene3D" id="3.30.760.10">
    <property type="entry name" value="RNA Cap, Translation Initiation Factor Eif4e"/>
    <property type="match status" value="1"/>
</dbReference>
<comment type="caution">
    <text evidence="7">The sequence shown here is derived from an EMBL/GenBank/DDBJ whole genome shotgun (WGS) entry which is preliminary data.</text>
</comment>
<keyword evidence="2 6" id="KW-0396">Initiation factor</keyword>
<dbReference type="OrthoDB" id="590761at2759"/>
<comment type="similarity">
    <text evidence="1 6">Belongs to the eukaryotic initiation factor 4E family.</text>
</comment>
<keyword evidence="4 6" id="KW-0694">RNA-binding</keyword>
<dbReference type="Proteomes" id="UP000663880">
    <property type="component" value="Unassembled WGS sequence"/>
</dbReference>
<organism evidence="7 8">
    <name type="scientific">Pieris macdunnoughi</name>
    <dbReference type="NCBI Taxonomy" id="345717"/>
    <lineage>
        <taxon>Eukaryota</taxon>
        <taxon>Metazoa</taxon>
        <taxon>Ecdysozoa</taxon>
        <taxon>Arthropoda</taxon>
        <taxon>Hexapoda</taxon>
        <taxon>Insecta</taxon>
        <taxon>Pterygota</taxon>
        <taxon>Neoptera</taxon>
        <taxon>Endopterygota</taxon>
        <taxon>Lepidoptera</taxon>
        <taxon>Glossata</taxon>
        <taxon>Ditrysia</taxon>
        <taxon>Papilionoidea</taxon>
        <taxon>Pieridae</taxon>
        <taxon>Pierinae</taxon>
        <taxon>Pieris</taxon>
    </lineage>
</organism>
<accession>A0A821VDN2</accession>
<evidence type="ECO:0000256" key="1">
    <source>
        <dbReference type="ARBA" id="ARBA00009860"/>
    </source>
</evidence>
<evidence type="ECO:0000256" key="3">
    <source>
        <dbReference type="ARBA" id="ARBA00022845"/>
    </source>
</evidence>
<evidence type="ECO:0000313" key="7">
    <source>
        <dbReference type="EMBL" id="CAF4904495.1"/>
    </source>
</evidence>
<dbReference type="GO" id="GO:0000340">
    <property type="term" value="F:RNA 7-methylguanosine cap binding"/>
    <property type="evidence" value="ECO:0007669"/>
    <property type="project" value="TreeGrafter"/>
</dbReference>
<dbReference type="PANTHER" id="PTHR11960:SF8">
    <property type="entry name" value="EUKARYOTIC TRANSLATION INITIATION FACTOR 4E1-RELATED"/>
    <property type="match status" value="1"/>
</dbReference>
<evidence type="ECO:0000256" key="2">
    <source>
        <dbReference type="ARBA" id="ARBA00022540"/>
    </source>
</evidence>
<evidence type="ECO:0000313" key="8">
    <source>
        <dbReference type="Proteomes" id="UP000663880"/>
    </source>
</evidence>
<dbReference type="SUPFAM" id="SSF55418">
    <property type="entry name" value="eIF4e-like"/>
    <property type="match status" value="1"/>
</dbReference>
<protein>
    <recommendedName>
        <fullName evidence="9">EIF-4F 25 kDa subunit</fullName>
    </recommendedName>
</protein>
<dbReference type="Pfam" id="PF01652">
    <property type="entry name" value="IF4E"/>
    <property type="match status" value="1"/>
</dbReference>
<proteinExistence type="inferred from homology"/>
<dbReference type="GO" id="GO:0003743">
    <property type="term" value="F:translation initiation factor activity"/>
    <property type="evidence" value="ECO:0007669"/>
    <property type="project" value="UniProtKB-KW"/>
</dbReference>
<keyword evidence="3" id="KW-0810">Translation regulation</keyword>
<evidence type="ECO:0000256" key="4">
    <source>
        <dbReference type="ARBA" id="ARBA00022884"/>
    </source>
</evidence>
<sequence length="192" mass="22295">MASNSENLKAVEMNTTALTNDYYHPLEYHWNLWVFTNDKEDWEENLVCAADFGTVEDFWSIIHHIKRPSEMKSGQDYLMFKKGIQPKWEHPANKNGGRWIINVEKKNLSRLDEVWLLLLLLMIGENLPHGDIICGAVVNIRSKCKIGLWLGDGANQKKVREIGRVLKDNIESHNIGRINFHLHMKNVNMITM</sequence>
<dbReference type="EMBL" id="CAJOBZ010000040">
    <property type="protein sequence ID" value="CAF4904495.1"/>
    <property type="molecule type" value="Genomic_DNA"/>
</dbReference>
<evidence type="ECO:0000256" key="6">
    <source>
        <dbReference type="RuleBase" id="RU004374"/>
    </source>
</evidence>
<keyword evidence="8" id="KW-1185">Reference proteome</keyword>
<dbReference type="InterPro" id="IPR001040">
    <property type="entry name" value="TIF_eIF_4E"/>
</dbReference>
<dbReference type="GO" id="GO:0016281">
    <property type="term" value="C:eukaryotic translation initiation factor 4F complex"/>
    <property type="evidence" value="ECO:0007669"/>
    <property type="project" value="TreeGrafter"/>
</dbReference>
<reference evidence="7" key="1">
    <citation type="submission" date="2021-02" db="EMBL/GenBank/DDBJ databases">
        <authorList>
            <person name="Steward A R."/>
        </authorList>
    </citation>
    <scope>NUCLEOTIDE SEQUENCE</scope>
</reference>
<name>A0A821VDN2_9NEOP</name>